<dbReference type="Proteomes" id="UP000306393">
    <property type="component" value="Unassembled WGS sequence"/>
</dbReference>
<dbReference type="EMBL" id="JACYNN010000004">
    <property type="protein sequence ID" value="MBD8106296.1"/>
    <property type="molecule type" value="Genomic_DNA"/>
</dbReference>
<dbReference type="OrthoDB" id="9806299at2"/>
<evidence type="ECO:0000313" key="14">
    <source>
        <dbReference type="EMBL" id="TKJ85257.1"/>
    </source>
</evidence>
<evidence type="ECO:0000256" key="1">
    <source>
        <dbReference type="ARBA" id="ARBA00004651"/>
    </source>
</evidence>
<evidence type="ECO:0000256" key="7">
    <source>
        <dbReference type="ARBA" id="ARBA00023065"/>
    </source>
</evidence>
<reference evidence="14 15" key="1">
    <citation type="journal article" date="2019" name="Sci. Rep.">
        <title>Differences in resource use lead to coexistence of seed-transmitted microbial populations.</title>
        <authorList>
            <person name="Torres-Cortes G."/>
            <person name="Garcia B.J."/>
            <person name="Compant S."/>
            <person name="Rezki S."/>
            <person name="Jones P."/>
            <person name="Preveaux A."/>
            <person name="Briand M."/>
            <person name="Roulet A."/>
            <person name="Bouchez O."/>
            <person name="Jacobson D."/>
            <person name="Barret M."/>
        </authorList>
    </citation>
    <scope>NUCLEOTIDE SEQUENCE [LARGE SCALE GENOMIC DNA]</scope>
    <source>
        <strain evidence="14 15">CFBP13511</strain>
    </source>
</reference>
<dbReference type="GO" id="GO:0046872">
    <property type="term" value="F:metal ion binding"/>
    <property type="evidence" value="ECO:0007669"/>
    <property type="project" value="UniProtKB-KW"/>
</dbReference>
<feature type="transmembrane region" description="Helical" evidence="12">
    <location>
        <begin position="38"/>
        <end position="56"/>
    </location>
</feature>
<dbReference type="GeneID" id="67477916"/>
<comment type="catalytic activity">
    <reaction evidence="11">
        <text>fluoride(in) = fluoride(out)</text>
        <dbReference type="Rhea" id="RHEA:76159"/>
        <dbReference type="ChEBI" id="CHEBI:17051"/>
    </reaction>
    <physiologicalReaction direction="left-to-right" evidence="11">
        <dbReference type="Rhea" id="RHEA:76160"/>
    </physiologicalReaction>
</comment>
<dbReference type="InterPro" id="IPR003691">
    <property type="entry name" value="FluC"/>
</dbReference>
<dbReference type="PANTHER" id="PTHR28259:SF1">
    <property type="entry name" value="FLUORIDE EXPORT PROTEIN 1-RELATED"/>
    <property type="match status" value="1"/>
</dbReference>
<comment type="function">
    <text evidence="12">Fluoride-specific ion channel. Important for reducing fluoride concentration in the cell, thus reducing its toxicity.</text>
</comment>
<dbReference type="GO" id="GO:0005886">
    <property type="term" value="C:plasma membrane"/>
    <property type="evidence" value="ECO:0007669"/>
    <property type="project" value="UniProtKB-SubCell"/>
</dbReference>
<comment type="subcellular location">
    <subcellularLocation>
        <location evidence="1 12">Cell membrane</location>
        <topology evidence="1 12">Multi-pass membrane protein</topology>
    </subcellularLocation>
</comment>
<feature type="binding site" evidence="12">
    <location>
        <position position="78"/>
    </location>
    <ligand>
        <name>Na(+)</name>
        <dbReference type="ChEBI" id="CHEBI:29101"/>
        <note>structural</note>
    </ligand>
</feature>
<dbReference type="PANTHER" id="PTHR28259">
    <property type="entry name" value="FLUORIDE EXPORT PROTEIN 1-RELATED"/>
    <property type="match status" value="1"/>
</dbReference>
<feature type="transmembrane region" description="Helical" evidence="12">
    <location>
        <begin position="68"/>
        <end position="89"/>
    </location>
</feature>
<evidence type="ECO:0000256" key="9">
    <source>
        <dbReference type="ARBA" id="ARBA00023303"/>
    </source>
</evidence>
<keyword evidence="3" id="KW-0997">Cell inner membrane</keyword>
<dbReference type="Pfam" id="PF02537">
    <property type="entry name" value="CRCB"/>
    <property type="match status" value="1"/>
</dbReference>
<evidence type="ECO:0000313" key="16">
    <source>
        <dbReference type="Proteomes" id="UP000661012"/>
    </source>
</evidence>
<dbReference type="GO" id="GO:0062054">
    <property type="term" value="F:fluoride channel activity"/>
    <property type="evidence" value="ECO:0007669"/>
    <property type="project" value="UniProtKB-UniRule"/>
</dbReference>
<keyword evidence="12" id="KW-0813">Transport</keyword>
<gene>
    <name evidence="12" type="primary">fluC</name>
    <name evidence="12 13" type="synonym">crcB</name>
    <name evidence="14" type="ORF">EpCFBP13511_20200</name>
    <name evidence="13" type="ORF">IFT93_07635</name>
</gene>
<feature type="transmembrane region" description="Helical" evidence="12">
    <location>
        <begin position="96"/>
        <end position="121"/>
    </location>
</feature>
<organism evidence="14 15">
    <name type="scientific">Erwinia persicina</name>
    <dbReference type="NCBI Taxonomy" id="55211"/>
    <lineage>
        <taxon>Bacteria</taxon>
        <taxon>Pseudomonadati</taxon>
        <taxon>Pseudomonadota</taxon>
        <taxon>Gammaproteobacteria</taxon>
        <taxon>Enterobacterales</taxon>
        <taxon>Erwiniaceae</taxon>
        <taxon>Erwinia</taxon>
    </lineage>
</organism>
<evidence type="ECO:0000256" key="10">
    <source>
        <dbReference type="ARBA" id="ARBA00035120"/>
    </source>
</evidence>
<dbReference type="EMBL" id="QGAC01000023">
    <property type="protein sequence ID" value="TKJ85257.1"/>
    <property type="molecule type" value="Genomic_DNA"/>
</dbReference>
<keyword evidence="16" id="KW-1185">Reference proteome</keyword>
<evidence type="ECO:0000256" key="8">
    <source>
        <dbReference type="ARBA" id="ARBA00023136"/>
    </source>
</evidence>
<keyword evidence="5 12" id="KW-1133">Transmembrane helix</keyword>
<comment type="similarity">
    <text evidence="10 12">Belongs to the fluoride channel Fluc/FEX (TC 1.A.43) family.</text>
</comment>
<dbReference type="NCBIfam" id="NF010792">
    <property type="entry name" value="PRK14196.1"/>
    <property type="match status" value="1"/>
</dbReference>
<keyword evidence="12" id="KW-0479">Metal-binding</keyword>
<dbReference type="KEGG" id="epe:CI789_13975"/>
<accession>A0A3S7S687</accession>
<keyword evidence="2 12" id="KW-1003">Cell membrane</keyword>
<proteinExistence type="inferred from homology"/>
<evidence type="ECO:0000256" key="4">
    <source>
        <dbReference type="ARBA" id="ARBA00022692"/>
    </source>
</evidence>
<keyword evidence="9 12" id="KW-0407">Ion channel</keyword>
<evidence type="ECO:0000256" key="2">
    <source>
        <dbReference type="ARBA" id="ARBA00022475"/>
    </source>
</evidence>
<feature type="transmembrane region" description="Helical" evidence="12">
    <location>
        <begin position="6"/>
        <end position="26"/>
    </location>
</feature>
<keyword evidence="8 12" id="KW-0472">Membrane</keyword>
<sequence length="125" mass="13427">MLKPLLAVMIGGCAGCVIRWLLAVRLNALFPNLPPGTLLVNLVGGFIIGATVAWFVRHPGIDPAWKLLITTGLCGGMTTFSTFSLEVVTLMQSGSYLWAMASVMIHVIGSLLMTFAGFWLISVLF</sequence>
<comment type="caution">
    <text evidence="14">The sequence shown here is derived from an EMBL/GenBank/DDBJ whole genome shotgun (WGS) entry which is preliminary data.</text>
</comment>
<evidence type="ECO:0000256" key="6">
    <source>
        <dbReference type="ARBA" id="ARBA00023053"/>
    </source>
</evidence>
<reference evidence="13 16" key="2">
    <citation type="journal article" date="2020" name="FEMS Microbiol. Ecol.">
        <title>Temporal dynamics of bacterial communities during seed development and maturation.</title>
        <authorList>
            <person name="Chesneau G."/>
            <person name="Torres-Cortes G."/>
            <person name="Briand M."/>
            <person name="Darrasse A."/>
            <person name="Preveaux A."/>
            <person name="Marais C."/>
            <person name="Jacques M.A."/>
            <person name="Shade A."/>
            <person name="Barret M."/>
        </authorList>
    </citation>
    <scope>NUCLEOTIDE SEQUENCE [LARGE SCALE GENOMIC DNA]</scope>
    <source>
        <strain evidence="13 16">CFBP13732</strain>
    </source>
</reference>
<feature type="binding site" evidence="12">
    <location>
        <position position="75"/>
    </location>
    <ligand>
        <name>Na(+)</name>
        <dbReference type="ChEBI" id="CHEBI:29101"/>
        <note>structural</note>
    </ligand>
</feature>
<dbReference type="RefSeq" id="WP_062747912.1">
    <property type="nucleotide sequence ID" value="NZ_CP022725.1"/>
</dbReference>
<evidence type="ECO:0000256" key="11">
    <source>
        <dbReference type="ARBA" id="ARBA00035585"/>
    </source>
</evidence>
<protein>
    <recommendedName>
        <fullName evidence="12">Fluoride-specific ion channel FluC</fullName>
    </recommendedName>
</protein>
<evidence type="ECO:0000256" key="5">
    <source>
        <dbReference type="ARBA" id="ARBA00022989"/>
    </source>
</evidence>
<evidence type="ECO:0000313" key="13">
    <source>
        <dbReference type="EMBL" id="MBD8106296.1"/>
    </source>
</evidence>
<dbReference type="AlphaFoldDB" id="A0A3S7S687"/>
<evidence type="ECO:0000256" key="12">
    <source>
        <dbReference type="HAMAP-Rule" id="MF_00454"/>
    </source>
</evidence>
<dbReference type="Proteomes" id="UP000661012">
    <property type="component" value="Unassembled WGS sequence"/>
</dbReference>
<evidence type="ECO:0000256" key="3">
    <source>
        <dbReference type="ARBA" id="ARBA00022519"/>
    </source>
</evidence>
<comment type="activity regulation">
    <text evidence="12">Na(+) is not transported, but it plays an essential structural role and its presence is essential for fluoride channel function.</text>
</comment>
<keyword evidence="4 12" id="KW-0812">Transmembrane</keyword>
<dbReference type="STRING" id="1219360.GCA_001571305_03663"/>
<dbReference type="GO" id="GO:0140114">
    <property type="term" value="P:cellular detoxification of fluoride"/>
    <property type="evidence" value="ECO:0007669"/>
    <property type="project" value="UniProtKB-UniRule"/>
</dbReference>
<dbReference type="HAMAP" id="MF_00454">
    <property type="entry name" value="FluC"/>
    <property type="match status" value="1"/>
</dbReference>
<dbReference type="NCBIfam" id="TIGR00494">
    <property type="entry name" value="crcB"/>
    <property type="match status" value="1"/>
</dbReference>
<name>A0A3S7S687_9GAMM</name>
<evidence type="ECO:0000313" key="15">
    <source>
        <dbReference type="Proteomes" id="UP000306393"/>
    </source>
</evidence>
<keyword evidence="6 12" id="KW-0915">Sodium</keyword>
<keyword evidence="7 12" id="KW-0406">Ion transport</keyword>